<keyword evidence="2" id="KW-1185">Reference proteome</keyword>
<dbReference type="AlphaFoldDB" id="A0A9N9NMJ0"/>
<evidence type="ECO:0000313" key="2">
    <source>
        <dbReference type="Proteomes" id="UP000789375"/>
    </source>
</evidence>
<protein>
    <submittedName>
        <fullName evidence="1">10003_t:CDS:1</fullName>
    </submittedName>
</protein>
<organism evidence="1 2">
    <name type="scientific">Funneliformis mosseae</name>
    <name type="common">Endomycorrhizal fungus</name>
    <name type="synonym">Glomus mosseae</name>
    <dbReference type="NCBI Taxonomy" id="27381"/>
    <lineage>
        <taxon>Eukaryota</taxon>
        <taxon>Fungi</taxon>
        <taxon>Fungi incertae sedis</taxon>
        <taxon>Mucoromycota</taxon>
        <taxon>Glomeromycotina</taxon>
        <taxon>Glomeromycetes</taxon>
        <taxon>Glomerales</taxon>
        <taxon>Glomeraceae</taxon>
        <taxon>Funneliformis</taxon>
    </lineage>
</organism>
<feature type="non-terminal residue" evidence="1">
    <location>
        <position position="109"/>
    </location>
</feature>
<reference evidence="1" key="1">
    <citation type="submission" date="2021-06" db="EMBL/GenBank/DDBJ databases">
        <authorList>
            <person name="Kallberg Y."/>
            <person name="Tangrot J."/>
            <person name="Rosling A."/>
        </authorList>
    </citation>
    <scope>NUCLEOTIDE SEQUENCE</scope>
    <source>
        <strain evidence="1">87-6 pot B 2015</strain>
    </source>
</reference>
<sequence length="109" mass="13248">MNRYDCCGHVKITIYENLASFADIEIEQILHLTRSDISIPFKVKQFFQDNINLLPREINKQLNERALNINICQKQIHFWWNELGRNRYKRDEDSFISAKKWLEEKEYNI</sequence>
<gene>
    <name evidence="1" type="ORF">FMOSSE_LOCUS16685</name>
</gene>
<accession>A0A9N9NMJ0</accession>
<name>A0A9N9NMJ0_FUNMO</name>
<comment type="caution">
    <text evidence="1">The sequence shown here is derived from an EMBL/GenBank/DDBJ whole genome shotgun (WGS) entry which is preliminary data.</text>
</comment>
<dbReference type="Proteomes" id="UP000789375">
    <property type="component" value="Unassembled WGS sequence"/>
</dbReference>
<dbReference type="EMBL" id="CAJVPP010025465">
    <property type="protein sequence ID" value="CAG8751754.1"/>
    <property type="molecule type" value="Genomic_DNA"/>
</dbReference>
<proteinExistence type="predicted"/>
<evidence type="ECO:0000313" key="1">
    <source>
        <dbReference type="EMBL" id="CAG8751754.1"/>
    </source>
</evidence>